<evidence type="ECO:0000256" key="12">
    <source>
        <dbReference type="PIRSR" id="PIRSR038994-3"/>
    </source>
</evidence>
<feature type="binding site" evidence="11">
    <location>
        <position position="244"/>
    </location>
    <ligand>
        <name>substrate</name>
    </ligand>
</feature>
<keyword evidence="15" id="KW-1185">Reference proteome</keyword>
<evidence type="ECO:0000256" key="2">
    <source>
        <dbReference type="ARBA" id="ARBA00011899"/>
    </source>
</evidence>
<dbReference type="RefSeq" id="WP_163731869.1">
    <property type="nucleotide sequence ID" value="NZ_JAAGOA010000001.1"/>
</dbReference>
<evidence type="ECO:0000313" key="15">
    <source>
        <dbReference type="Proteomes" id="UP000475214"/>
    </source>
</evidence>
<feature type="binding site" evidence="11">
    <location>
        <position position="133"/>
    </location>
    <ligand>
        <name>substrate</name>
    </ligand>
</feature>
<dbReference type="InterPro" id="IPR003764">
    <property type="entry name" value="GlcNAc_6-P_deAcase"/>
</dbReference>
<protein>
    <recommendedName>
        <fullName evidence="3">N-acetylglucosamine-6-phosphate deacetylase</fullName>
        <ecNumber evidence="2">3.5.1.25</ecNumber>
    </recommendedName>
</protein>
<dbReference type="GO" id="GO:0006046">
    <property type="term" value="P:N-acetylglucosamine catabolic process"/>
    <property type="evidence" value="ECO:0007669"/>
    <property type="project" value="TreeGrafter"/>
</dbReference>
<dbReference type="Gene3D" id="3.20.20.140">
    <property type="entry name" value="Metal-dependent hydrolases"/>
    <property type="match status" value="1"/>
</dbReference>
<dbReference type="PANTHER" id="PTHR11113">
    <property type="entry name" value="N-ACETYLGLUCOSAMINE-6-PHOSPHATE DEACETYLASE"/>
    <property type="match status" value="1"/>
</dbReference>
<name>A0A6L9S2V5_9ACTN</name>
<dbReference type="GO" id="GO:0046872">
    <property type="term" value="F:metal ion binding"/>
    <property type="evidence" value="ECO:0007669"/>
    <property type="project" value="UniProtKB-KW"/>
</dbReference>
<dbReference type="EC" id="3.5.1.25" evidence="2"/>
<dbReference type="Pfam" id="PF01979">
    <property type="entry name" value="Amidohydro_1"/>
    <property type="match status" value="1"/>
</dbReference>
<dbReference type="PIRSF" id="PIRSF038994">
    <property type="entry name" value="NagA"/>
    <property type="match status" value="1"/>
</dbReference>
<dbReference type="InterPro" id="IPR011059">
    <property type="entry name" value="Metal-dep_hydrolase_composite"/>
</dbReference>
<dbReference type="FunFam" id="3.20.20.140:FF:000004">
    <property type="entry name" value="N-acetylglucosamine-6-phosphate deacetylase"/>
    <property type="match status" value="1"/>
</dbReference>
<dbReference type="SUPFAM" id="SSF51338">
    <property type="entry name" value="Composite domain of metallo-dependent hydrolases"/>
    <property type="match status" value="1"/>
</dbReference>
<dbReference type="AlphaFoldDB" id="A0A6L9S2V5"/>
<proteinExistence type="inferred from homology"/>
<accession>A0A6L9S2V5</accession>
<keyword evidence="4 12" id="KW-0479">Metal-binding</keyword>
<evidence type="ECO:0000256" key="1">
    <source>
        <dbReference type="ARBA" id="ARBA00010716"/>
    </source>
</evidence>
<dbReference type="Gene3D" id="2.30.40.10">
    <property type="entry name" value="Urease, subunit C, domain 1"/>
    <property type="match status" value="1"/>
</dbReference>
<sequence length="378" mass="39080">MTLIAGATLVTPEGTVDSGWLDVVDGRIAALGAGPPPRAADHTVTGWVVPGFVDIHSHGGGGATVVGAEPESVRTFATTHRRHGTTTLMASLVTGLPDELEHDVRALAELVDDGLIAGVHLEGPWISAERKGAHSAHKLADPSPDVVDRLLKAGRGRIRMVTLAPERDHGLDAIRRIVDAGAIAAAGHTDASYEVIGSAVDAGVTVATHLFNAMAPVHHRDPGPIVALLEDERVTCELILDGIHLHPAIAALAAGSAGRGRVALVTDAMAATDVGDGDYVLGDREVRVTDGVARLIDGGSIAGSTLTMDAAFRYAVRQVGLSVEDAAYAAATKPAQLLGLGDRTGALIEGYDADLVLLDEDLTVQAVMSHGTWLHTTP</sequence>
<evidence type="ECO:0000256" key="3">
    <source>
        <dbReference type="ARBA" id="ARBA00018029"/>
    </source>
</evidence>
<dbReference type="CDD" id="cd00854">
    <property type="entry name" value="NagA"/>
    <property type="match status" value="1"/>
</dbReference>
<evidence type="ECO:0000256" key="10">
    <source>
        <dbReference type="PIRSR" id="PIRSR038994-1"/>
    </source>
</evidence>
<evidence type="ECO:0000256" key="5">
    <source>
        <dbReference type="ARBA" id="ARBA00022801"/>
    </source>
</evidence>
<feature type="active site" description="Proton donor/acceptor" evidence="10">
    <location>
        <position position="267"/>
    </location>
</feature>
<feature type="binding site" evidence="12">
    <location>
        <position position="122"/>
    </location>
    <ligand>
        <name>Zn(2+)</name>
        <dbReference type="ChEBI" id="CHEBI:29105"/>
    </ligand>
</feature>
<comment type="pathway">
    <text evidence="8">Amino-sugar metabolism; N-acetylneuraminate degradation; D-fructose 6-phosphate from N-acetylneuraminate: step 4/5.</text>
</comment>
<feature type="binding site" evidence="12">
    <location>
        <position position="209"/>
    </location>
    <ligand>
        <name>Zn(2+)</name>
        <dbReference type="ChEBI" id="CHEBI:29105"/>
    </ligand>
</feature>
<dbReference type="InterPro" id="IPR006680">
    <property type="entry name" value="Amidohydro-rel"/>
</dbReference>
<evidence type="ECO:0000256" key="7">
    <source>
        <dbReference type="ARBA" id="ARBA00047647"/>
    </source>
</evidence>
<feature type="binding site" evidence="11">
    <location>
        <begin position="301"/>
        <end position="303"/>
    </location>
    <ligand>
        <name>substrate</name>
    </ligand>
</feature>
<dbReference type="EMBL" id="JAAGOA010000001">
    <property type="protein sequence ID" value="NED98953.1"/>
    <property type="molecule type" value="Genomic_DNA"/>
</dbReference>
<evidence type="ECO:0000256" key="8">
    <source>
        <dbReference type="ARBA" id="ARBA00060590"/>
    </source>
</evidence>
<feature type="binding site" evidence="12">
    <location>
        <position position="188"/>
    </location>
    <ligand>
        <name>Zn(2+)</name>
        <dbReference type="ChEBI" id="CHEBI:29105"/>
    </ligand>
</feature>
<keyword evidence="6 9" id="KW-0119">Carbohydrate metabolism</keyword>
<dbReference type="Proteomes" id="UP000475214">
    <property type="component" value="Unassembled WGS sequence"/>
</dbReference>
<evidence type="ECO:0000256" key="6">
    <source>
        <dbReference type="ARBA" id="ARBA00023277"/>
    </source>
</evidence>
<evidence type="ECO:0000256" key="11">
    <source>
        <dbReference type="PIRSR" id="PIRSR038994-2"/>
    </source>
</evidence>
<keyword evidence="5 9" id="KW-0378">Hydrolase</keyword>
<feature type="binding site" evidence="11">
    <location>
        <begin position="212"/>
        <end position="213"/>
    </location>
    <ligand>
        <name>substrate</name>
    </ligand>
</feature>
<dbReference type="SUPFAM" id="SSF51556">
    <property type="entry name" value="Metallo-dependent hydrolases"/>
    <property type="match status" value="1"/>
</dbReference>
<dbReference type="PANTHER" id="PTHR11113:SF14">
    <property type="entry name" value="N-ACETYLGLUCOSAMINE-6-PHOSPHATE DEACETYLASE"/>
    <property type="match status" value="1"/>
</dbReference>
<comment type="cofactor">
    <cofactor evidence="12">
        <name>a divalent metal cation</name>
        <dbReference type="ChEBI" id="CHEBI:60240"/>
    </cofactor>
    <text evidence="12">Binds 1 divalent metal cation per subunit.</text>
</comment>
<feature type="domain" description="Amidohydrolase-related" evidence="13">
    <location>
        <begin position="47"/>
        <end position="373"/>
    </location>
</feature>
<evidence type="ECO:0000313" key="14">
    <source>
        <dbReference type="EMBL" id="NED98953.1"/>
    </source>
</evidence>
<dbReference type="NCBIfam" id="TIGR00221">
    <property type="entry name" value="nagA"/>
    <property type="match status" value="1"/>
</dbReference>
<organism evidence="14 15">
    <name type="scientific">Phytoactinopolyspora halotolerans</name>
    <dbReference type="NCBI Taxonomy" id="1981512"/>
    <lineage>
        <taxon>Bacteria</taxon>
        <taxon>Bacillati</taxon>
        <taxon>Actinomycetota</taxon>
        <taxon>Actinomycetes</taxon>
        <taxon>Jiangellales</taxon>
        <taxon>Jiangellaceae</taxon>
        <taxon>Phytoactinopolyspora</taxon>
    </lineage>
</organism>
<comment type="caution">
    <text evidence="14">The sequence shown here is derived from an EMBL/GenBank/DDBJ whole genome shotgun (WGS) entry which is preliminary data.</text>
</comment>
<evidence type="ECO:0000256" key="9">
    <source>
        <dbReference type="PIRNR" id="PIRNR038994"/>
    </source>
</evidence>
<reference evidence="14 15" key="1">
    <citation type="submission" date="2020-02" db="EMBL/GenBank/DDBJ databases">
        <authorList>
            <person name="Li X.-J."/>
            <person name="Han X.-M."/>
        </authorList>
    </citation>
    <scope>NUCLEOTIDE SEQUENCE [LARGE SCALE GENOMIC DNA]</scope>
    <source>
        <strain evidence="14 15">CCTCC AB 2017055</strain>
    </source>
</reference>
<evidence type="ECO:0000256" key="4">
    <source>
        <dbReference type="ARBA" id="ARBA00022723"/>
    </source>
</evidence>
<feature type="binding site" evidence="11">
    <location>
        <position position="220"/>
    </location>
    <ligand>
        <name>substrate</name>
    </ligand>
</feature>
<evidence type="ECO:0000259" key="13">
    <source>
        <dbReference type="Pfam" id="PF01979"/>
    </source>
</evidence>
<gene>
    <name evidence="14" type="primary">nagA</name>
    <name evidence="14" type="ORF">G1H10_02085</name>
</gene>
<comment type="catalytic activity">
    <reaction evidence="7">
        <text>N-acetyl-D-glucosamine 6-phosphate + H2O = D-glucosamine 6-phosphate + acetate</text>
        <dbReference type="Rhea" id="RHEA:22936"/>
        <dbReference type="ChEBI" id="CHEBI:15377"/>
        <dbReference type="ChEBI" id="CHEBI:30089"/>
        <dbReference type="ChEBI" id="CHEBI:57513"/>
        <dbReference type="ChEBI" id="CHEBI:58725"/>
        <dbReference type="EC" id="3.5.1.25"/>
    </reaction>
</comment>
<dbReference type="InterPro" id="IPR032466">
    <property type="entry name" value="Metal_Hydrolase"/>
</dbReference>
<dbReference type="GO" id="GO:0008448">
    <property type="term" value="F:N-acetylglucosamine-6-phosphate deacetylase activity"/>
    <property type="evidence" value="ECO:0007669"/>
    <property type="project" value="UniProtKB-EC"/>
</dbReference>
<comment type="similarity">
    <text evidence="1 9">Belongs to the metallo-dependent hydrolases superfamily. NagA family.</text>
</comment>